<dbReference type="AlphaFoldDB" id="A0A7K7Y815"/>
<evidence type="ECO:0000256" key="16">
    <source>
        <dbReference type="ARBA" id="ARBA00052285"/>
    </source>
</evidence>
<evidence type="ECO:0000256" key="7">
    <source>
        <dbReference type="ARBA" id="ARBA00022968"/>
    </source>
</evidence>
<accession>A0A7K7Y815</accession>
<dbReference type="GO" id="GO:0009312">
    <property type="term" value="P:oligosaccharide biosynthetic process"/>
    <property type="evidence" value="ECO:0007669"/>
    <property type="project" value="TreeGrafter"/>
</dbReference>
<evidence type="ECO:0000256" key="11">
    <source>
        <dbReference type="ARBA" id="ARBA00023157"/>
    </source>
</evidence>
<dbReference type="GO" id="GO:1901137">
    <property type="term" value="P:carbohydrate derivative biosynthetic process"/>
    <property type="evidence" value="ECO:0007669"/>
    <property type="project" value="UniProtKB-ARBA"/>
</dbReference>
<keyword evidence="6" id="KW-0812">Transmembrane</keyword>
<evidence type="ECO:0000256" key="4">
    <source>
        <dbReference type="ARBA" id="ARBA00022676"/>
    </source>
</evidence>
<dbReference type="EC" id="2.4.3.3" evidence="14"/>
<evidence type="ECO:0000256" key="12">
    <source>
        <dbReference type="ARBA" id="ARBA00023180"/>
    </source>
</evidence>
<feature type="non-terminal residue" evidence="18">
    <location>
        <position position="1"/>
    </location>
</feature>
<protein>
    <recommendedName>
        <fullName evidence="14">alpha-N-acetylgalactosaminide alpha-2,6-sialyltransferase</fullName>
        <ecNumber evidence="14">2.4.3.3</ecNumber>
    </recommendedName>
</protein>
<dbReference type="EMBL" id="VZTB01003734">
    <property type="protein sequence ID" value="NXA74043.1"/>
    <property type="molecule type" value="Genomic_DNA"/>
</dbReference>
<keyword evidence="7" id="KW-0735">Signal-anchor</keyword>
<organism evidence="18 19">
    <name type="scientific">Thryothorus ludovicianus</name>
    <name type="common">Carolina wren</name>
    <name type="synonym">Sylvia ludoviciana</name>
    <dbReference type="NCBI Taxonomy" id="74200"/>
    <lineage>
        <taxon>Eukaryota</taxon>
        <taxon>Metazoa</taxon>
        <taxon>Chordata</taxon>
        <taxon>Craniata</taxon>
        <taxon>Vertebrata</taxon>
        <taxon>Euteleostomi</taxon>
        <taxon>Archelosauria</taxon>
        <taxon>Archosauria</taxon>
        <taxon>Dinosauria</taxon>
        <taxon>Saurischia</taxon>
        <taxon>Theropoda</taxon>
        <taxon>Coelurosauria</taxon>
        <taxon>Aves</taxon>
        <taxon>Neognathae</taxon>
        <taxon>Neoaves</taxon>
        <taxon>Telluraves</taxon>
        <taxon>Australaves</taxon>
        <taxon>Passeriformes</taxon>
        <taxon>Certhiidae</taxon>
        <taxon>Troglodytinae</taxon>
        <taxon>Thryothorus</taxon>
    </lineage>
</organism>
<dbReference type="PANTHER" id="PTHR45941">
    <property type="entry name" value="ALPHA-N-ACETYLGALACTOSAMINIDE ALPHA-2,6-SIALYLTRANSFERASE 2-LIKE-RELATED"/>
    <property type="match status" value="1"/>
</dbReference>
<evidence type="ECO:0000256" key="5">
    <source>
        <dbReference type="ARBA" id="ARBA00022679"/>
    </source>
</evidence>
<dbReference type="Proteomes" id="UP000558509">
    <property type="component" value="Unassembled WGS sequence"/>
</dbReference>
<evidence type="ECO:0000256" key="10">
    <source>
        <dbReference type="ARBA" id="ARBA00023136"/>
    </source>
</evidence>
<dbReference type="CDD" id="cd23973">
    <property type="entry name" value="GT29_ST6GALNAC1"/>
    <property type="match status" value="1"/>
</dbReference>
<gene>
    <name evidence="18" type="primary">St6galnac1</name>
    <name evidence="18" type="ORF">THRLUD_R10509</name>
</gene>
<evidence type="ECO:0000256" key="15">
    <source>
        <dbReference type="ARBA" id="ARBA00050664"/>
    </source>
</evidence>
<keyword evidence="4 18" id="KW-0328">Glycosyltransferase</keyword>
<keyword evidence="8" id="KW-1133">Transmembrane helix</keyword>
<comment type="catalytic activity">
    <reaction evidence="15">
        <text>a 3-O-[N-acetyl-alpha-neuraminyl-(2-&gt;3)-beta-D-galactosyl-(1-&gt;3)-N-acetyl-alpha-D-galactosaminyl]-L-threonyl-[protein] + CMP-N-acetyl-beta-neuraminate = a 3-O-{alpha-Neu5Ac-(2-&gt;3)-beta-D-Gal-(1-&gt;3)-[alpha-Neu5Ac-(2-&gt;6)]-alpha-D-GalNAc}-L-threonyl-[protein] + CMP + H(+)</text>
        <dbReference type="Rhea" id="RHEA:81659"/>
        <dbReference type="Rhea" id="RHEA-COMP:14417"/>
        <dbReference type="Rhea" id="RHEA-COMP:16763"/>
        <dbReference type="ChEBI" id="CHEBI:15378"/>
        <dbReference type="ChEBI" id="CHEBI:57812"/>
        <dbReference type="ChEBI" id="CHEBI:60377"/>
        <dbReference type="ChEBI" id="CHEBI:139598"/>
        <dbReference type="ChEBI" id="CHEBI:156398"/>
    </reaction>
    <physiologicalReaction direction="left-to-right" evidence="15">
        <dbReference type="Rhea" id="RHEA:81660"/>
    </physiologicalReaction>
</comment>
<keyword evidence="12" id="KW-0325">Glycoprotein</keyword>
<keyword evidence="9" id="KW-0333">Golgi apparatus</keyword>
<comment type="pathway">
    <text evidence="2">Protein modification; protein glycosylation.</text>
</comment>
<dbReference type="FunFam" id="3.90.1480.20:FF:000013">
    <property type="entry name" value="ST6 N-acetylgalactosaminide alpha-2,6-sialyltransferase 1"/>
    <property type="match status" value="1"/>
</dbReference>
<comment type="similarity">
    <text evidence="3">Belongs to the glycosyltransferase 29 family.</text>
</comment>
<keyword evidence="19" id="KW-1185">Reference proteome</keyword>
<evidence type="ECO:0000256" key="3">
    <source>
        <dbReference type="ARBA" id="ARBA00006003"/>
    </source>
</evidence>
<keyword evidence="10" id="KW-0472">Membrane</keyword>
<dbReference type="GO" id="GO:0001665">
    <property type="term" value="F:alpha-N-acetylgalactosaminide alpha-2,6-sialyltransferase activity"/>
    <property type="evidence" value="ECO:0007669"/>
    <property type="project" value="UniProtKB-EC"/>
</dbReference>
<keyword evidence="11" id="KW-1015">Disulfide bond</keyword>
<feature type="compositionally biased region" description="Basic and acidic residues" evidence="17">
    <location>
        <begin position="118"/>
        <end position="140"/>
    </location>
</feature>
<dbReference type="PANTHER" id="PTHR45941:SF1">
    <property type="entry name" value="ALPHA-N-ACETYLGALACTOSAMINIDE ALPHA-2,6-SIALYLTRANSFERASE 1"/>
    <property type="match status" value="1"/>
</dbReference>
<proteinExistence type="inferred from homology"/>
<evidence type="ECO:0000313" key="19">
    <source>
        <dbReference type="Proteomes" id="UP000558509"/>
    </source>
</evidence>
<evidence type="ECO:0000313" key="18">
    <source>
        <dbReference type="EMBL" id="NXA74043.1"/>
    </source>
</evidence>
<evidence type="ECO:0000256" key="1">
    <source>
        <dbReference type="ARBA" id="ARBA00004323"/>
    </source>
</evidence>
<evidence type="ECO:0000256" key="13">
    <source>
        <dbReference type="ARBA" id="ARBA00036348"/>
    </source>
</evidence>
<comment type="catalytic activity">
    <reaction evidence="13">
        <text>a beta-D-galactosyl-(1-&gt;3)-N-acetyl-alpha-D-galactosaminyl derivative + CMP-N-acetyl-beta-neuraminate = a beta-D-galactosyl-(1-&gt;3)-[N-acetyl-alpha-neuraminyl-(2-&gt;6)]-N-acetyl-alpha-D-galactosaminyl derivative + CMP + H(+)</text>
        <dbReference type="Rhea" id="RHEA:11136"/>
        <dbReference type="ChEBI" id="CHEBI:15378"/>
        <dbReference type="ChEBI" id="CHEBI:57812"/>
        <dbReference type="ChEBI" id="CHEBI:60377"/>
        <dbReference type="ChEBI" id="CHEBI:133470"/>
        <dbReference type="ChEBI" id="CHEBI:140764"/>
        <dbReference type="EC" id="2.4.3.3"/>
    </reaction>
    <physiologicalReaction direction="left-to-right" evidence="13">
        <dbReference type="Rhea" id="RHEA:11137"/>
    </physiologicalReaction>
</comment>
<evidence type="ECO:0000256" key="8">
    <source>
        <dbReference type="ARBA" id="ARBA00022989"/>
    </source>
</evidence>
<reference evidence="18 19" key="1">
    <citation type="submission" date="2019-09" db="EMBL/GenBank/DDBJ databases">
        <title>Bird 10,000 Genomes (B10K) Project - Family phase.</title>
        <authorList>
            <person name="Zhang G."/>
        </authorList>
    </citation>
    <scope>NUCLEOTIDE SEQUENCE [LARGE SCALE GENOMIC DNA]</scope>
    <source>
        <strain evidence="18">B10K-DU-001-68</strain>
        <tissue evidence="18">Muscle</tissue>
    </source>
</reference>
<sequence length="518" mass="59409">FRKWNIFQHAPEIQQVDTQEQQGLNYAENGNSRSILKVTLGGHITGLQGVVEKMPSWKGKAEQKETMKPVMRVKEPKGNTTVKPPPQLEGIQKTTVKTTPMVQGNKGKTTVRPAPLVEEAKEKTTVKPFPREKGDKEKATGKPSSGVEGAHDNTSKDQAKPEVPKTAPQAAAVTQKRKLSAANFTSEPQWGFEDEYLLDNSSPPSTCSESVRARAAKSDWLRDLFLPNITLFTDRRYFNDSEWNRLEHFIPPFGFMDLNYSLVKEVMSLLPPKPHQQLLLASHDSSMPTCISCAVVGNGGVLNNSGMGQEIDSHDYVFRVSGAVIKGYEKDVGTKTSFYGFTAYSLVSSLQILGRRGFSNIPRDRHVRYIHFLEGARDYVWLEALLLNKNIRKGSLYFSGQKPREKFDKDFTMDKYLVVHPDFLRYMKNRFLKSKNLEKHYWRLYRPTTGAFLLLTALHLCDKVSAYGYITEGHEKYSDHYYDKDWKHLIFYINHDFNLEKQLWKRLHDENIMKLYQR</sequence>
<name>A0A7K7Y815_THRLU</name>
<comment type="caution">
    <text evidence="18">The sequence shown here is derived from an EMBL/GenBank/DDBJ whole genome shotgun (WGS) entry which is preliminary data.</text>
</comment>
<evidence type="ECO:0000256" key="14">
    <source>
        <dbReference type="ARBA" id="ARBA00039109"/>
    </source>
</evidence>
<evidence type="ECO:0000256" key="9">
    <source>
        <dbReference type="ARBA" id="ARBA00023034"/>
    </source>
</evidence>
<feature type="compositionally biased region" description="Basic and acidic residues" evidence="17">
    <location>
        <begin position="149"/>
        <end position="163"/>
    </location>
</feature>
<dbReference type="Pfam" id="PF00777">
    <property type="entry name" value="Glyco_transf_29"/>
    <property type="match status" value="1"/>
</dbReference>
<evidence type="ECO:0000256" key="17">
    <source>
        <dbReference type="SAM" id="MobiDB-lite"/>
    </source>
</evidence>
<evidence type="ECO:0000256" key="2">
    <source>
        <dbReference type="ARBA" id="ARBA00004922"/>
    </source>
</evidence>
<dbReference type="GO" id="GO:0000139">
    <property type="term" value="C:Golgi membrane"/>
    <property type="evidence" value="ECO:0007669"/>
    <property type="project" value="UniProtKB-SubCell"/>
</dbReference>
<dbReference type="InterPro" id="IPR038578">
    <property type="entry name" value="GT29-like_sf"/>
</dbReference>
<comment type="catalytic activity">
    <reaction evidence="16">
        <text>a 3-O-[N-acetyl-alpha-D-galactosaminyl]-L-threonyl-[protein] + CMP-N-acetyl-beta-neuraminate = a 3-O-[N-acetyl-alpha-neuraminosyl-(2-&gt;6)-N-acetyl-alpha-D-galactosaminyl]-L-threonyl-[protein] + CMP + H(+)</text>
        <dbReference type="Rhea" id="RHEA:81643"/>
        <dbReference type="Rhea" id="RHEA-COMP:11689"/>
        <dbReference type="Rhea" id="RHEA-COMP:19720"/>
        <dbReference type="ChEBI" id="CHEBI:15378"/>
        <dbReference type="ChEBI" id="CHEBI:57812"/>
        <dbReference type="ChEBI" id="CHEBI:60377"/>
        <dbReference type="ChEBI" id="CHEBI:87075"/>
        <dbReference type="ChEBI" id="CHEBI:231970"/>
    </reaction>
    <physiologicalReaction direction="left-to-right" evidence="16">
        <dbReference type="Rhea" id="RHEA:81644"/>
    </physiologicalReaction>
</comment>
<evidence type="ECO:0000256" key="6">
    <source>
        <dbReference type="ARBA" id="ARBA00022692"/>
    </source>
</evidence>
<keyword evidence="5 18" id="KW-0808">Transferase</keyword>
<feature type="region of interest" description="Disordered" evidence="17">
    <location>
        <begin position="101"/>
        <end position="168"/>
    </location>
</feature>
<dbReference type="Gene3D" id="3.90.1480.20">
    <property type="entry name" value="Glycosyl transferase family 29"/>
    <property type="match status" value="1"/>
</dbReference>
<feature type="non-terminal residue" evidence="18">
    <location>
        <position position="518"/>
    </location>
</feature>
<comment type="subcellular location">
    <subcellularLocation>
        <location evidence="1">Golgi apparatus membrane</location>
        <topology evidence="1">Single-pass type II membrane protein</topology>
    </subcellularLocation>
</comment>
<dbReference type="InterPro" id="IPR001675">
    <property type="entry name" value="Glyco_trans_29"/>
</dbReference>